<dbReference type="RefSeq" id="WP_148545268.1">
    <property type="nucleotide sequence ID" value="NZ_VSDQ01000729.1"/>
</dbReference>
<protein>
    <submittedName>
        <fullName evidence="6">Restriction endonuclease subunit S</fullName>
    </submittedName>
</protein>
<feature type="coiled-coil region" evidence="4">
    <location>
        <begin position="169"/>
        <end position="200"/>
    </location>
</feature>
<dbReference type="PANTHER" id="PTHR30408:SF12">
    <property type="entry name" value="TYPE I RESTRICTION ENZYME MJAVIII SPECIFICITY SUBUNIT"/>
    <property type="match status" value="1"/>
</dbReference>
<evidence type="ECO:0000313" key="7">
    <source>
        <dbReference type="Proteomes" id="UP000323930"/>
    </source>
</evidence>
<evidence type="ECO:0000313" key="6">
    <source>
        <dbReference type="EMBL" id="TYA69984.1"/>
    </source>
</evidence>
<keyword evidence="6" id="KW-0255">Endonuclease</keyword>
<keyword evidence="3" id="KW-0238">DNA-binding</keyword>
<comment type="caution">
    <text evidence="6">The sequence shown here is derived from an EMBL/GenBank/DDBJ whole genome shotgun (WGS) entry which is preliminary data.</text>
</comment>
<name>A0A5D0HF19_9FLAO</name>
<reference evidence="6 7" key="1">
    <citation type="submission" date="2019-08" db="EMBL/GenBank/DDBJ databases">
        <title>Seonamhaeicola sediminis sp. nov., isolated from marine sediment.</title>
        <authorList>
            <person name="Cao W.R."/>
        </authorList>
    </citation>
    <scope>NUCLEOTIDE SEQUENCE [LARGE SCALE GENOMIC DNA]</scope>
    <source>
        <strain evidence="6 7">B011</strain>
    </source>
</reference>
<dbReference type="InterPro" id="IPR000055">
    <property type="entry name" value="Restrct_endonuc_typeI_TRD"/>
</dbReference>
<keyword evidence="4" id="KW-0175">Coiled coil</keyword>
<feature type="domain" description="Type I restriction modification DNA specificity" evidence="5">
    <location>
        <begin position="19"/>
        <end position="186"/>
    </location>
</feature>
<comment type="similarity">
    <text evidence="1">Belongs to the type-I restriction system S methylase family.</text>
</comment>
<dbReference type="OrthoDB" id="667970at2"/>
<keyword evidence="6" id="KW-0540">Nuclease</keyword>
<dbReference type="Gene3D" id="1.10.287.1120">
    <property type="entry name" value="Bipartite methylase S protein"/>
    <property type="match status" value="1"/>
</dbReference>
<dbReference type="Pfam" id="PF01420">
    <property type="entry name" value="Methylase_S"/>
    <property type="match status" value="2"/>
</dbReference>
<accession>A0A5D0HF19</accession>
<sequence length="433" mass="49767">MKRYQTYKDSGIEWLGEIPEDWKMSPIKYSFSIQKGKKPEVILDEPHEFSKIYMSMEVLRGNPKQVFYVDKSENKIVETKEGQILLLWDGSNAGEFLKSKEGVLSSTMAIIRPFNIEPNFAWYYFKNFESLLKDNCNGMGIPHVDGNFFRNSKILNPTQEEQTKIANYLDHKTTQIDELIAKKEKLIQLLEEERTAIINQAVTKGLNPDSPMKDSGIDWLGKIPENWNPIKMKFATEFILDGTHGTHTRVEEGCRLLSVRNIVNGKFVFREDDSKISEEEYLKIASRFKIKENDIQLAIVGATLGKVAVVKNLPENFVTQRSLATIRSKEGKCNHLFLYYFMKSSIFQSYLWLNAGFSAQPGVYLGTLQGCTIPIPSVDEQNLIVKHIEQRESKIDEILHTSKREINFLKEYKTTLISDVVTGKIDVREEVLN</sequence>
<dbReference type="EMBL" id="VSDQ01000729">
    <property type="protein sequence ID" value="TYA69984.1"/>
    <property type="molecule type" value="Genomic_DNA"/>
</dbReference>
<keyword evidence="6" id="KW-0378">Hydrolase</keyword>
<evidence type="ECO:0000259" key="5">
    <source>
        <dbReference type="Pfam" id="PF01420"/>
    </source>
</evidence>
<dbReference type="GO" id="GO:0004519">
    <property type="term" value="F:endonuclease activity"/>
    <property type="evidence" value="ECO:0007669"/>
    <property type="project" value="UniProtKB-KW"/>
</dbReference>
<dbReference type="Proteomes" id="UP000323930">
    <property type="component" value="Unassembled WGS sequence"/>
</dbReference>
<dbReference type="CDD" id="cd17263">
    <property type="entry name" value="RMtype1_S_AbaB8300I-TRD1-CR1_like"/>
    <property type="match status" value="1"/>
</dbReference>
<keyword evidence="2" id="KW-0680">Restriction system</keyword>
<evidence type="ECO:0000256" key="4">
    <source>
        <dbReference type="SAM" id="Coils"/>
    </source>
</evidence>
<dbReference type="AlphaFoldDB" id="A0A5D0HF19"/>
<dbReference type="Gene3D" id="3.90.220.20">
    <property type="entry name" value="DNA methylase specificity domains"/>
    <property type="match status" value="2"/>
</dbReference>
<dbReference type="InterPro" id="IPR044946">
    <property type="entry name" value="Restrct_endonuc_typeI_TRD_sf"/>
</dbReference>
<dbReference type="GO" id="GO:0003677">
    <property type="term" value="F:DNA binding"/>
    <property type="evidence" value="ECO:0007669"/>
    <property type="project" value="UniProtKB-KW"/>
</dbReference>
<organism evidence="6 7">
    <name type="scientific">Seonamhaeicola marinus</name>
    <dbReference type="NCBI Taxonomy" id="1912246"/>
    <lineage>
        <taxon>Bacteria</taxon>
        <taxon>Pseudomonadati</taxon>
        <taxon>Bacteroidota</taxon>
        <taxon>Flavobacteriia</taxon>
        <taxon>Flavobacteriales</taxon>
        <taxon>Flavobacteriaceae</taxon>
    </lineage>
</organism>
<proteinExistence type="inferred from homology"/>
<keyword evidence="7" id="KW-1185">Reference proteome</keyword>
<dbReference type="PANTHER" id="PTHR30408">
    <property type="entry name" value="TYPE-1 RESTRICTION ENZYME ECOKI SPECIFICITY PROTEIN"/>
    <property type="match status" value="1"/>
</dbReference>
<evidence type="ECO:0000256" key="3">
    <source>
        <dbReference type="ARBA" id="ARBA00023125"/>
    </source>
</evidence>
<dbReference type="GO" id="GO:0009307">
    <property type="term" value="P:DNA restriction-modification system"/>
    <property type="evidence" value="ECO:0007669"/>
    <property type="project" value="UniProtKB-KW"/>
</dbReference>
<dbReference type="InterPro" id="IPR052021">
    <property type="entry name" value="Type-I_RS_S_subunit"/>
</dbReference>
<dbReference type="SUPFAM" id="SSF116734">
    <property type="entry name" value="DNA methylase specificity domain"/>
    <property type="match status" value="2"/>
</dbReference>
<gene>
    <name evidence="6" type="ORF">FUA24_22100</name>
</gene>
<evidence type="ECO:0000256" key="2">
    <source>
        <dbReference type="ARBA" id="ARBA00022747"/>
    </source>
</evidence>
<feature type="domain" description="Type I restriction modification DNA specificity" evidence="5">
    <location>
        <begin position="276"/>
        <end position="406"/>
    </location>
</feature>
<evidence type="ECO:0000256" key="1">
    <source>
        <dbReference type="ARBA" id="ARBA00010923"/>
    </source>
</evidence>